<dbReference type="SUPFAM" id="SSF53098">
    <property type="entry name" value="Ribonuclease H-like"/>
    <property type="match status" value="1"/>
</dbReference>
<organism evidence="2 3">
    <name type="scientific">Elysia chlorotica</name>
    <name type="common">Eastern emerald elysia</name>
    <name type="synonym">Sea slug</name>
    <dbReference type="NCBI Taxonomy" id="188477"/>
    <lineage>
        <taxon>Eukaryota</taxon>
        <taxon>Metazoa</taxon>
        <taxon>Spiralia</taxon>
        <taxon>Lophotrochozoa</taxon>
        <taxon>Mollusca</taxon>
        <taxon>Gastropoda</taxon>
        <taxon>Heterobranchia</taxon>
        <taxon>Euthyneura</taxon>
        <taxon>Panpulmonata</taxon>
        <taxon>Sacoglossa</taxon>
        <taxon>Placobranchoidea</taxon>
        <taxon>Plakobranchidae</taxon>
        <taxon>Elysia</taxon>
    </lineage>
</organism>
<reference evidence="2 3" key="1">
    <citation type="submission" date="2019-01" db="EMBL/GenBank/DDBJ databases">
        <title>A draft genome assembly of the solar-powered sea slug Elysia chlorotica.</title>
        <authorList>
            <person name="Cai H."/>
            <person name="Li Q."/>
            <person name="Fang X."/>
            <person name="Li J."/>
            <person name="Curtis N.E."/>
            <person name="Altenburger A."/>
            <person name="Shibata T."/>
            <person name="Feng M."/>
            <person name="Maeda T."/>
            <person name="Schwartz J.A."/>
            <person name="Shigenobu S."/>
            <person name="Lundholm N."/>
            <person name="Nishiyama T."/>
            <person name="Yang H."/>
            <person name="Hasebe M."/>
            <person name="Li S."/>
            <person name="Pierce S.K."/>
            <person name="Wang J."/>
        </authorList>
    </citation>
    <scope>NUCLEOTIDE SEQUENCE [LARGE SCALE GENOMIC DNA]</scope>
    <source>
        <strain evidence="2">EC2010</strain>
        <tissue evidence="2">Whole organism of an adult</tissue>
    </source>
</reference>
<dbReference type="Proteomes" id="UP000271974">
    <property type="component" value="Unassembled WGS sequence"/>
</dbReference>
<evidence type="ECO:0000313" key="2">
    <source>
        <dbReference type="EMBL" id="RUS87552.1"/>
    </source>
</evidence>
<feature type="transmembrane region" description="Helical" evidence="1">
    <location>
        <begin position="187"/>
        <end position="204"/>
    </location>
</feature>
<comment type="caution">
    <text evidence="2">The sequence shown here is derived from an EMBL/GenBank/DDBJ whole genome shotgun (WGS) entry which is preliminary data.</text>
</comment>
<accession>A0A433U179</accession>
<keyword evidence="1" id="KW-0472">Membrane</keyword>
<proteinExistence type="predicted"/>
<evidence type="ECO:0000313" key="3">
    <source>
        <dbReference type="Proteomes" id="UP000271974"/>
    </source>
</evidence>
<keyword evidence="1" id="KW-0812">Transmembrane</keyword>
<gene>
    <name evidence="2" type="ORF">EGW08_004658</name>
</gene>
<dbReference type="InterPro" id="IPR012337">
    <property type="entry name" value="RNaseH-like_sf"/>
</dbReference>
<dbReference type="AlphaFoldDB" id="A0A433U179"/>
<dbReference type="PANTHER" id="PTHR37162:SF1">
    <property type="entry name" value="BED-TYPE DOMAIN-CONTAINING PROTEIN"/>
    <property type="match status" value="1"/>
</dbReference>
<dbReference type="PANTHER" id="PTHR37162">
    <property type="entry name" value="HAT FAMILY DIMERISATION DOMAINCONTAINING PROTEIN-RELATED"/>
    <property type="match status" value="1"/>
</dbReference>
<evidence type="ECO:0000256" key="1">
    <source>
        <dbReference type="SAM" id="Phobius"/>
    </source>
</evidence>
<keyword evidence="3" id="KW-1185">Reference proteome</keyword>
<protein>
    <submittedName>
        <fullName evidence="2">Uncharacterized protein</fullName>
    </submittedName>
</protein>
<dbReference type="EMBL" id="RQTK01000107">
    <property type="protein sequence ID" value="RUS87552.1"/>
    <property type="molecule type" value="Genomic_DNA"/>
</dbReference>
<keyword evidence="1" id="KW-1133">Transmembrane helix</keyword>
<dbReference type="OrthoDB" id="6101015at2759"/>
<name>A0A433U179_ELYCH</name>
<sequence length="208" mass="23316">MELGRTAAAYKLKYGLAKSIPDGLGVELQKSQFSLNVDEATSNSHKKVLTLLVNHFSDTMGKVVTNHLASVELQKATSDSVFNAICEVFDSYQLPWSNLISVLFDSCAVMRGCKSGVEKKIRDLKAPHLLDIDGDACHHIHNCAKKYPVHFYNQTNLPVMFDWNSVDSMKEWGSPNEMSRGFSLRRLLSVLGRVFVLSFIGLLIKQFF</sequence>